<dbReference type="InterPro" id="IPR035897">
    <property type="entry name" value="Toll_tir_struct_dom_sf"/>
</dbReference>
<protein>
    <submittedName>
        <fullName evidence="3">SAVED domain-containing protein</fullName>
    </submittedName>
</protein>
<proteinExistence type="predicted"/>
<organism evidence="3 4">
    <name type="scientific">Leucobacter tardus</name>
    <dbReference type="NCBI Taxonomy" id="501483"/>
    <lineage>
        <taxon>Bacteria</taxon>
        <taxon>Bacillati</taxon>
        <taxon>Actinomycetota</taxon>
        <taxon>Actinomycetes</taxon>
        <taxon>Micrococcales</taxon>
        <taxon>Microbacteriaceae</taxon>
        <taxon>Leucobacter</taxon>
    </lineage>
</organism>
<evidence type="ECO:0000256" key="1">
    <source>
        <dbReference type="SAM" id="Phobius"/>
    </source>
</evidence>
<dbReference type="RefSeq" id="WP_208239894.1">
    <property type="nucleotide sequence ID" value="NZ_BAAAQU010000002.1"/>
</dbReference>
<dbReference type="NCBIfam" id="NF033611">
    <property type="entry name" value="SAVED"/>
    <property type="match status" value="1"/>
</dbReference>
<dbReference type="EMBL" id="JAGFBF010000005">
    <property type="protein sequence ID" value="MBO2990698.1"/>
    <property type="molecule type" value="Genomic_DNA"/>
</dbReference>
<keyword evidence="1" id="KW-1133">Transmembrane helix</keyword>
<feature type="transmembrane region" description="Helical" evidence="1">
    <location>
        <begin position="369"/>
        <end position="390"/>
    </location>
</feature>
<evidence type="ECO:0000313" key="4">
    <source>
        <dbReference type="Proteomes" id="UP000668403"/>
    </source>
</evidence>
<keyword evidence="4" id="KW-1185">Reference proteome</keyword>
<dbReference type="Proteomes" id="UP000668403">
    <property type="component" value="Unassembled WGS sequence"/>
</dbReference>
<sequence>MADPRGPVFVSYRRKRLRETTALVQALHDRGVATWRDVDNLPNEPTEATIRAVLNDDKTSGAILWLTPDVKDSPIIRDVEVPEAVRRYRRDSNFWLVIVLANRLKYDDVSDLFADVLGVEDLSTWNLTKVAAPWASTSDISQIANTALKQRTRKIAEATPSPPVAQVVVHAKGTMTAPSDVDLAVDWTRYFKDASPRTEDWTTMSESAHDIAVALKQLTQPVTDLQLSGTPSVPTAMLLGSTYSSRDGRSPAWVQRQPDGHTTTLWRISDAIDASIADQRGWKASPPVYRDTSAHALAVCINISDDVSEAFARSRSVSPAWRAVLSIGAPAGRNTRAMPLVPDEVASLVHLTVDAIRNVRSQVSGIDSIHIFIAGPAGFAFLLGTAIATLPRITTYEYDTSSALYVPAATFTS</sequence>
<keyword evidence="1" id="KW-0812">Transmembrane</keyword>
<dbReference type="Gene3D" id="3.40.50.10140">
    <property type="entry name" value="Toll/interleukin-1 receptor homology (TIR) domain"/>
    <property type="match status" value="1"/>
</dbReference>
<gene>
    <name evidence="3" type="ORF">J4H85_11900</name>
</gene>
<feature type="domain" description="SMODS-associated and fused to various effectors" evidence="2">
    <location>
        <begin position="226"/>
        <end position="410"/>
    </location>
</feature>
<comment type="caution">
    <text evidence="3">The sequence shown here is derived from an EMBL/GenBank/DDBJ whole genome shotgun (WGS) entry which is preliminary data.</text>
</comment>
<reference evidence="3" key="1">
    <citation type="submission" date="2021-03" db="EMBL/GenBank/DDBJ databases">
        <title>Leucobacter chromiisoli sp. nov., isolated from chromium-containing soil of chemical plant.</title>
        <authorList>
            <person name="Xu Z."/>
        </authorList>
    </citation>
    <scope>NUCLEOTIDE SEQUENCE</scope>
    <source>
        <strain evidence="3">K 70/01</strain>
    </source>
</reference>
<evidence type="ECO:0000259" key="2">
    <source>
        <dbReference type="Pfam" id="PF18145"/>
    </source>
</evidence>
<name>A0A939QII8_9MICO</name>
<dbReference type="InterPro" id="IPR040836">
    <property type="entry name" value="SAVED"/>
</dbReference>
<dbReference type="Pfam" id="PF18145">
    <property type="entry name" value="SAVED"/>
    <property type="match status" value="1"/>
</dbReference>
<dbReference type="SUPFAM" id="SSF52200">
    <property type="entry name" value="Toll/Interleukin receptor TIR domain"/>
    <property type="match status" value="1"/>
</dbReference>
<accession>A0A939QII8</accession>
<evidence type="ECO:0000313" key="3">
    <source>
        <dbReference type="EMBL" id="MBO2990698.1"/>
    </source>
</evidence>
<dbReference type="AlphaFoldDB" id="A0A939QII8"/>
<keyword evidence="1" id="KW-0472">Membrane</keyword>